<dbReference type="InterPro" id="IPR058813">
    <property type="entry name" value="DNA-SBD_ScoMcrA"/>
</dbReference>
<reference evidence="3 4" key="1">
    <citation type="submission" date="2016-10" db="EMBL/GenBank/DDBJ databases">
        <authorList>
            <person name="de Groot N.N."/>
        </authorList>
    </citation>
    <scope>NUCLEOTIDE SEQUENCE [LARGE SCALE GENOMIC DNA]</scope>
    <source>
        <strain evidence="3 4">DSM 22024</strain>
    </source>
</reference>
<proteinExistence type="predicted"/>
<dbReference type="CDD" id="cd00085">
    <property type="entry name" value="HNHc"/>
    <property type="match status" value="1"/>
</dbReference>
<dbReference type="STRING" id="117157.SAMN04489717_0907"/>
<protein>
    <submittedName>
        <fullName evidence="3">Putative restriction endonuclease</fullName>
    </submittedName>
</protein>
<dbReference type="NCBIfam" id="NF045808">
    <property type="entry name" value="PT-DNA_restrict"/>
    <property type="match status" value="1"/>
</dbReference>
<dbReference type="InterPro" id="IPR011396">
    <property type="entry name" value="PT_DNA_restrict"/>
</dbReference>
<evidence type="ECO:0000259" key="1">
    <source>
        <dbReference type="Pfam" id="PF13391"/>
    </source>
</evidence>
<dbReference type="Pfam" id="PF26340">
    <property type="entry name" value="DNA-SBD_ScoMcrA"/>
    <property type="match status" value="1"/>
</dbReference>
<keyword evidence="3" id="KW-0378">Hydrolase</keyword>
<dbReference type="GO" id="GO:0004519">
    <property type="term" value="F:endonuclease activity"/>
    <property type="evidence" value="ECO:0007669"/>
    <property type="project" value="UniProtKB-KW"/>
</dbReference>
<sequence length="306" mass="33437">MEVDEAASALLARIGSLRQHQIKGKRSPHKPLLVLLALGQMAATGSSEVPWSLAEQKLAELISEFGTPRRTGAAQGAAYPFTRLQADGIWVLDRDVPMDQVGPLRQHQVTGRLERSFEDLLRARPALLEEAARRLVTSQFPDTVAPDVLVAVGLDPALLHAWRDADHTGRGTAALRRRSQVWRTSVLQAWDRQCAFCGFDGQIGGATVGIDAAHVRWFAFDGPDSLDNGLALCTLHHKLFDLGAVGLTAELTIQVSTMFTARTSTGRQVYELHGRELTRRTGTAPPAHAHVTWHTTQVFKGKPLSV</sequence>
<evidence type="ECO:0000313" key="3">
    <source>
        <dbReference type="EMBL" id="SDR88613.1"/>
    </source>
</evidence>
<feature type="domain" description="ScoMcrA-like DNA sulfur-binding" evidence="2">
    <location>
        <begin position="8"/>
        <end position="155"/>
    </location>
</feature>
<dbReference type="AlphaFoldDB" id="A0A1H1MP44"/>
<evidence type="ECO:0000259" key="2">
    <source>
        <dbReference type="Pfam" id="PF26340"/>
    </source>
</evidence>
<dbReference type="PIRSF" id="PIRSF030850">
    <property type="entry name" value="UCP030850"/>
    <property type="match status" value="1"/>
</dbReference>
<keyword evidence="3" id="KW-0255">Endonuclease</keyword>
<dbReference type="EMBL" id="LT629732">
    <property type="protein sequence ID" value="SDR88613.1"/>
    <property type="molecule type" value="Genomic_DNA"/>
</dbReference>
<dbReference type="Pfam" id="PF13391">
    <property type="entry name" value="HNH_2"/>
    <property type="match status" value="1"/>
</dbReference>
<name>A0A1H1MP44_9ACTN</name>
<keyword evidence="3" id="KW-0540">Nuclease</keyword>
<accession>A0A1H1MP44</accession>
<dbReference type="InterPro" id="IPR003615">
    <property type="entry name" value="HNH_nuc"/>
</dbReference>
<feature type="domain" description="HNH nuclease" evidence="1">
    <location>
        <begin position="194"/>
        <end position="246"/>
    </location>
</feature>
<keyword evidence="4" id="KW-1185">Reference proteome</keyword>
<dbReference type="OrthoDB" id="4464809at2"/>
<dbReference type="Proteomes" id="UP000198983">
    <property type="component" value="Chromosome I"/>
</dbReference>
<gene>
    <name evidence="3" type="ORF">SAMN04489717_0907</name>
</gene>
<evidence type="ECO:0000313" key="4">
    <source>
        <dbReference type="Proteomes" id="UP000198983"/>
    </source>
</evidence>
<organism evidence="3 4">
    <name type="scientific">Actinopolymorpha singaporensis</name>
    <dbReference type="NCBI Taxonomy" id="117157"/>
    <lineage>
        <taxon>Bacteria</taxon>
        <taxon>Bacillati</taxon>
        <taxon>Actinomycetota</taxon>
        <taxon>Actinomycetes</taxon>
        <taxon>Propionibacteriales</taxon>
        <taxon>Actinopolymorphaceae</taxon>
        <taxon>Actinopolymorpha</taxon>
    </lineage>
</organism>